<keyword evidence="2" id="KW-1185">Reference proteome</keyword>
<proteinExistence type="predicted"/>
<gene>
    <name evidence="1" type="ORF">FC81_GL000021</name>
</gene>
<dbReference type="RefSeq" id="WP_057741951.1">
    <property type="nucleotide sequence ID" value="NZ_AZEF01000005.1"/>
</dbReference>
<dbReference type="Proteomes" id="UP000051621">
    <property type="component" value="Unassembled WGS sequence"/>
</dbReference>
<name>A0A0R1M621_9LACO</name>
<sequence>MIKINKKEVSEEYLVQKASTLTGLQQELKVAVDYLSVINYLAVNKDSFATSYFIENGSLNNLIDSLENLDKALEQLSCDLCPDM</sequence>
<evidence type="ECO:0000313" key="2">
    <source>
        <dbReference type="Proteomes" id="UP000051621"/>
    </source>
</evidence>
<dbReference type="EMBL" id="AZEF01000005">
    <property type="protein sequence ID" value="KRL03297.1"/>
    <property type="molecule type" value="Genomic_DNA"/>
</dbReference>
<accession>A0A0R1M621</accession>
<dbReference type="OrthoDB" id="2332141at2"/>
<dbReference type="PATRIC" id="fig|1423731.3.peg.23"/>
<evidence type="ECO:0000313" key="1">
    <source>
        <dbReference type="EMBL" id="KRL03297.1"/>
    </source>
</evidence>
<dbReference type="AlphaFoldDB" id="A0A0R1M621"/>
<reference evidence="1 2" key="1">
    <citation type="journal article" date="2015" name="Genome Announc.">
        <title>Expanding the biotechnology potential of lactobacilli through comparative genomics of 213 strains and associated genera.</title>
        <authorList>
            <person name="Sun Z."/>
            <person name="Harris H.M."/>
            <person name="McCann A."/>
            <person name="Guo C."/>
            <person name="Argimon S."/>
            <person name="Zhang W."/>
            <person name="Yang X."/>
            <person name="Jeffery I.B."/>
            <person name="Cooney J.C."/>
            <person name="Kagawa T.F."/>
            <person name="Liu W."/>
            <person name="Song Y."/>
            <person name="Salvetti E."/>
            <person name="Wrobel A."/>
            <person name="Rasinkangas P."/>
            <person name="Parkhill J."/>
            <person name="Rea M.C."/>
            <person name="O'Sullivan O."/>
            <person name="Ritari J."/>
            <person name="Douillard F.P."/>
            <person name="Paul Ross R."/>
            <person name="Yang R."/>
            <person name="Briner A.E."/>
            <person name="Felis G.E."/>
            <person name="de Vos W.M."/>
            <person name="Barrangou R."/>
            <person name="Klaenhammer T.R."/>
            <person name="Caufield P.W."/>
            <person name="Cui Y."/>
            <person name="Zhang H."/>
            <person name="O'Toole P.W."/>
        </authorList>
    </citation>
    <scope>NUCLEOTIDE SEQUENCE [LARGE SCALE GENOMIC DNA]</scope>
    <source>
        <strain evidence="1 2">DSM 19910</strain>
    </source>
</reference>
<protein>
    <submittedName>
        <fullName evidence="1">Uncharacterized protein</fullName>
    </submittedName>
</protein>
<organism evidence="1 2">
    <name type="scientific">Liquorilactobacillus capillatus DSM 19910</name>
    <dbReference type="NCBI Taxonomy" id="1423731"/>
    <lineage>
        <taxon>Bacteria</taxon>
        <taxon>Bacillati</taxon>
        <taxon>Bacillota</taxon>
        <taxon>Bacilli</taxon>
        <taxon>Lactobacillales</taxon>
        <taxon>Lactobacillaceae</taxon>
        <taxon>Liquorilactobacillus</taxon>
    </lineage>
</organism>
<comment type="caution">
    <text evidence="1">The sequence shown here is derived from an EMBL/GenBank/DDBJ whole genome shotgun (WGS) entry which is preliminary data.</text>
</comment>